<evidence type="ECO:0000313" key="9">
    <source>
        <dbReference type="EMBL" id="EKG20780.1"/>
    </source>
</evidence>
<keyword evidence="2 7" id="KW-0812">Transmembrane</keyword>
<feature type="transmembrane region" description="Helical" evidence="7">
    <location>
        <begin position="83"/>
        <end position="104"/>
    </location>
</feature>
<evidence type="ECO:0000256" key="3">
    <source>
        <dbReference type="ARBA" id="ARBA00022989"/>
    </source>
</evidence>
<dbReference type="InParanoid" id="K2SW21"/>
<dbReference type="GO" id="GO:0016020">
    <property type="term" value="C:membrane"/>
    <property type="evidence" value="ECO:0007669"/>
    <property type="project" value="UniProtKB-SubCell"/>
</dbReference>
<evidence type="ECO:0000256" key="6">
    <source>
        <dbReference type="SAM" id="MobiDB-lite"/>
    </source>
</evidence>
<dbReference type="PANTHER" id="PTHR33048:SF47">
    <property type="entry name" value="INTEGRAL MEMBRANE PROTEIN-RELATED"/>
    <property type="match status" value="1"/>
</dbReference>
<evidence type="ECO:0000256" key="4">
    <source>
        <dbReference type="ARBA" id="ARBA00023136"/>
    </source>
</evidence>
<feature type="transmembrane region" description="Helical" evidence="7">
    <location>
        <begin position="160"/>
        <end position="186"/>
    </location>
</feature>
<comment type="caution">
    <text evidence="9">The sequence shown here is derived from an EMBL/GenBank/DDBJ whole genome shotgun (WGS) entry which is preliminary data.</text>
</comment>
<sequence length="405" mass="44726">MTTGPGAVVASIVCAVIAGVFVGLRLYTRLCISRHPGWDDGLVVVALVFSVVLCPIYNMQLKYGLGDHLKDIPPPKLVKQMTWFWVSTWIYLTGVAFAKVSILIQYIRVFVGRKTIFSSWATIAFIIMCCSICLFGGIFACSPIKRFWDPTVPGTCIHYFAIWYLHCAMSISTDFAIIAIPLPTIFRMNLERRKKWSLAFTFALGGFLLTSPLFSSGCVTSIIRLYYLYFLSVTPDTTHYNPIPALWSTVELNVVIVCACLITLHPLLVRILSPIRRFASNYSQQHSHPLPSHNLNNKFTPPHNPDSRNNNEGRVSSPSWCCKAGGSNGSYSAAFAIGATLLDDSSEEHLGGIEGGSPQHAINVKTTIDLRVDQGSTLTRGRSISSTLKGSGRCWGGDMELYRIV</sequence>
<dbReference type="EMBL" id="AHHD01000079">
    <property type="protein sequence ID" value="EKG20780.1"/>
    <property type="molecule type" value="Genomic_DNA"/>
</dbReference>
<dbReference type="InterPro" id="IPR052337">
    <property type="entry name" value="SAT4-like"/>
</dbReference>
<dbReference type="HOGENOM" id="CLU_028200_0_2_1"/>
<comment type="similarity">
    <text evidence="5">Belongs to the SAT4 family.</text>
</comment>
<feature type="compositionally biased region" description="Polar residues" evidence="6">
    <location>
        <begin position="284"/>
        <end position="299"/>
    </location>
</feature>
<feature type="transmembrane region" description="Helical" evidence="7">
    <location>
        <begin position="198"/>
        <end position="226"/>
    </location>
</feature>
<dbReference type="Pfam" id="PF20684">
    <property type="entry name" value="Fung_rhodopsin"/>
    <property type="match status" value="1"/>
</dbReference>
<evidence type="ECO:0000259" key="8">
    <source>
        <dbReference type="Pfam" id="PF20684"/>
    </source>
</evidence>
<dbReference type="STRING" id="1126212.K2SW21"/>
<dbReference type="Proteomes" id="UP000007129">
    <property type="component" value="Unassembled WGS sequence"/>
</dbReference>
<feature type="domain" description="Rhodopsin" evidence="8">
    <location>
        <begin position="24"/>
        <end position="269"/>
    </location>
</feature>
<dbReference type="OrthoDB" id="10017208at2759"/>
<feature type="transmembrane region" description="Helical" evidence="7">
    <location>
        <begin position="246"/>
        <end position="268"/>
    </location>
</feature>
<evidence type="ECO:0000313" key="10">
    <source>
        <dbReference type="Proteomes" id="UP000007129"/>
    </source>
</evidence>
<evidence type="ECO:0000256" key="5">
    <source>
        <dbReference type="ARBA" id="ARBA00038359"/>
    </source>
</evidence>
<feature type="region of interest" description="Disordered" evidence="6">
    <location>
        <begin position="284"/>
        <end position="315"/>
    </location>
</feature>
<name>K2SW21_MACPH</name>
<protein>
    <recommendedName>
        <fullName evidence="8">Rhodopsin domain-containing protein</fullName>
    </recommendedName>
</protein>
<evidence type="ECO:0000256" key="7">
    <source>
        <dbReference type="SAM" id="Phobius"/>
    </source>
</evidence>
<evidence type="ECO:0000256" key="2">
    <source>
        <dbReference type="ARBA" id="ARBA00022692"/>
    </source>
</evidence>
<evidence type="ECO:0000256" key="1">
    <source>
        <dbReference type="ARBA" id="ARBA00004141"/>
    </source>
</evidence>
<dbReference type="eggNOG" id="ENOG502S025">
    <property type="taxonomic scope" value="Eukaryota"/>
</dbReference>
<gene>
    <name evidence="9" type="ORF">MPH_01947</name>
</gene>
<feature type="transmembrane region" description="Helical" evidence="7">
    <location>
        <begin position="116"/>
        <end position="140"/>
    </location>
</feature>
<feature type="transmembrane region" description="Helical" evidence="7">
    <location>
        <begin position="6"/>
        <end position="28"/>
    </location>
</feature>
<accession>K2SW21</accession>
<feature type="transmembrane region" description="Helical" evidence="7">
    <location>
        <begin position="40"/>
        <end position="59"/>
    </location>
</feature>
<reference evidence="9 10" key="1">
    <citation type="journal article" date="2012" name="BMC Genomics">
        <title>Tools to kill: Genome of one of the most destructive plant pathogenic fungi Macrophomina phaseolina.</title>
        <authorList>
            <person name="Islam M.S."/>
            <person name="Haque M.S."/>
            <person name="Islam M.M."/>
            <person name="Emdad E.M."/>
            <person name="Halim A."/>
            <person name="Hossen Q.M.M."/>
            <person name="Hossain M.Z."/>
            <person name="Ahmed B."/>
            <person name="Rahim S."/>
            <person name="Rahman M.S."/>
            <person name="Alam M.M."/>
            <person name="Hou S."/>
            <person name="Wan X."/>
            <person name="Saito J.A."/>
            <person name="Alam M."/>
        </authorList>
    </citation>
    <scope>NUCLEOTIDE SEQUENCE [LARGE SCALE GENOMIC DNA]</scope>
    <source>
        <strain evidence="9 10">MS6</strain>
    </source>
</reference>
<organism evidence="9 10">
    <name type="scientific">Macrophomina phaseolina (strain MS6)</name>
    <name type="common">Charcoal rot fungus</name>
    <dbReference type="NCBI Taxonomy" id="1126212"/>
    <lineage>
        <taxon>Eukaryota</taxon>
        <taxon>Fungi</taxon>
        <taxon>Dikarya</taxon>
        <taxon>Ascomycota</taxon>
        <taxon>Pezizomycotina</taxon>
        <taxon>Dothideomycetes</taxon>
        <taxon>Dothideomycetes incertae sedis</taxon>
        <taxon>Botryosphaeriales</taxon>
        <taxon>Botryosphaeriaceae</taxon>
        <taxon>Macrophomina</taxon>
    </lineage>
</organism>
<keyword evidence="3 7" id="KW-1133">Transmembrane helix</keyword>
<dbReference type="PANTHER" id="PTHR33048">
    <property type="entry name" value="PTH11-LIKE INTEGRAL MEMBRANE PROTEIN (AFU_ORTHOLOGUE AFUA_5G11245)"/>
    <property type="match status" value="1"/>
</dbReference>
<proteinExistence type="inferred from homology"/>
<dbReference type="AlphaFoldDB" id="K2SW21"/>
<keyword evidence="4 7" id="KW-0472">Membrane</keyword>
<dbReference type="VEuPathDB" id="FungiDB:MPH_01947"/>
<dbReference type="InterPro" id="IPR049326">
    <property type="entry name" value="Rhodopsin_dom_fungi"/>
</dbReference>
<comment type="subcellular location">
    <subcellularLocation>
        <location evidence="1">Membrane</location>
        <topology evidence="1">Multi-pass membrane protein</topology>
    </subcellularLocation>
</comment>